<evidence type="ECO:0000313" key="4">
    <source>
        <dbReference type="Proteomes" id="UP000229342"/>
    </source>
</evidence>
<evidence type="ECO:0000313" key="3">
    <source>
        <dbReference type="EMBL" id="PIQ68357.1"/>
    </source>
</evidence>
<dbReference type="GO" id="GO:0003676">
    <property type="term" value="F:nucleic acid binding"/>
    <property type="evidence" value="ECO:0007669"/>
    <property type="project" value="InterPro"/>
</dbReference>
<dbReference type="HAMAP" id="MF_00048">
    <property type="entry name" value="UPF0102"/>
    <property type="match status" value="1"/>
</dbReference>
<dbReference type="Pfam" id="PF02021">
    <property type="entry name" value="UPF0102"/>
    <property type="match status" value="1"/>
</dbReference>
<gene>
    <name evidence="3" type="ORF">COV91_04465</name>
</gene>
<dbReference type="InterPro" id="IPR003509">
    <property type="entry name" value="UPF0102_YraN-like"/>
</dbReference>
<dbReference type="InterPro" id="IPR011335">
    <property type="entry name" value="Restrct_endonuc-II-like"/>
</dbReference>
<name>A0A2H0KAX2_9BACT</name>
<sequence length="141" mass="16514">MAKHIQTGKLGESVACKFLKDKKFSIICRNYRKKWGEIDIIAVKKNVLYFIEVKTVSRNLSVSQMGMDKKGKYRAEDNIHLWKLKRLSRTMQSYLLENKIPQTADWQFDAITVSLDENLKKARVHIIKNIIISADNFQYFS</sequence>
<dbReference type="Proteomes" id="UP000229342">
    <property type="component" value="Unassembled WGS sequence"/>
</dbReference>
<dbReference type="InterPro" id="IPR011856">
    <property type="entry name" value="tRNA_endonuc-like_dom_sf"/>
</dbReference>
<comment type="caution">
    <text evidence="3">The sequence shown here is derived from an EMBL/GenBank/DDBJ whole genome shotgun (WGS) entry which is preliminary data.</text>
</comment>
<dbReference type="PANTHER" id="PTHR34039">
    <property type="entry name" value="UPF0102 PROTEIN YRAN"/>
    <property type="match status" value="1"/>
</dbReference>
<accession>A0A2H0KAX2</accession>
<dbReference type="Gene3D" id="3.40.1350.10">
    <property type="match status" value="1"/>
</dbReference>
<evidence type="ECO:0000256" key="2">
    <source>
        <dbReference type="HAMAP-Rule" id="MF_00048"/>
    </source>
</evidence>
<reference evidence="3 4" key="1">
    <citation type="submission" date="2017-09" db="EMBL/GenBank/DDBJ databases">
        <title>Depth-based differentiation of microbial function through sediment-hosted aquifers and enrichment of novel symbionts in the deep terrestrial subsurface.</title>
        <authorList>
            <person name="Probst A.J."/>
            <person name="Ladd B."/>
            <person name="Jarett J.K."/>
            <person name="Geller-Mcgrath D.E."/>
            <person name="Sieber C.M."/>
            <person name="Emerson J.B."/>
            <person name="Anantharaman K."/>
            <person name="Thomas B.C."/>
            <person name="Malmstrom R."/>
            <person name="Stieglmeier M."/>
            <person name="Klingl A."/>
            <person name="Woyke T."/>
            <person name="Ryan C.M."/>
            <person name="Banfield J.F."/>
        </authorList>
    </citation>
    <scope>NUCLEOTIDE SEQUENCE [LARGE SCALE GENOMIC DNA]</scope>
    <source>
        <strain evidence="3">CG11_big_fil_rev_8_21_14_0_20_46_11</strain>
    </source>
</reference>
<dbReference type="PANTHER" id="PTHR34039:SF1">
    <property type="entry name" value="UPF0102 PROTEIN YRAN"/>
    <property type="match status" value="1"/>
</dbReference>
<dbReference type="AlphaFoldDB" id="A0A2H0KAX2"/>
<dbReference type="EMBL" id="PCVG01000058">
    <property type="protein sequence ID" value="PIQ68357.1"/>
    <property type="molecule type" value="Genomic_DNA"/>
</dbReference>
<dbReference type="SUPFAM" id="SSF52980">
    <property type="entry name" value="Restriction endonuclease-like"/>
    <property type="match status" value="1"/>
</dbReference>
<organism evidence="3 4">
    <name type="scientific">Candidatus Taylorbacteria bacterium CG11_big_fil_rev_8_21_14_0_20_46_11</name>
    <dbReference type="NCBI Taxonomy" id="1975025"/>
    <lineage>
        <taxon>Bacteria</taxon>
        <taxon>Candidatus Tayloriibacteriota</taxon>
    </lineage>
</organism>
<proteinExistence type="inferred from homology"/>
<evidence type="ECO:0000256" key="1">
    <source>
        <dbReference type="ARBA" id="ARBA00006738"/>
    </source>
</evidence>
<protein>
    <recommendedName>
        <fullName evidence="2">UPF0102 protein COV91_04465</fullName>
    </recommendedName>
</protein>
<comment type="similarity">
    <text evidence="1 2">Belongs to the UPF0102 family.</text>
</comment>